<feature type="region of interest" description="Disordered" evidence="1">
    <location>
        <begin position="54"/>
        <end position="84"/>
    </location>
</feature>
<gene>
    <name evidence="2" type="ORF">I2488_16030</name>
</gene>
<evidence type="ECO:0000313" key="3">
    <source>
        <dbReference type="Proteomes" id="UP000600799"/>
    </source>
</evidence>
<evidence type="ECO:0000313" key="2">
    <source>
        <dbReference type="EMBL" id="MBF9152516.1"/>
    </source>
</evidence>
<organism evidence="2 3">
    <name type="scientific">Novosphingobium jiangmenense</name>
    <dbReference type="NCBI Taxonomy" id="2791981"/>
    <lineage>
        <taxon>Bacteria</taxon>
        <taxon>Pseudomonadati</taxon>
        <taxon>Pseudomonadota</taxon>
        <taxon>Alphaproteobacteria</taxon>
        <taxon>Sphingomonadales</taxon>
        <taxon>Sphingomonadaceae</taxon>
        <taxon>Novosphingobium</taxon>
    </lineage>
</organism>
<protein>
    <submittedName>
        <fullName evidence="2">Uncharacterized protein</fullName>
    </submittedName>
</protein>
<proteinExistence type="predicted"/>
<dbReference type="RefSeq" id="WP_196276817.1">
    <property type="nucleotide sequence ID" value="NZ_JADQDC010000012.1"/>
</dbReference>
<comment type="caution">
    <text evidence="2">The sequence shown here is derived from an EMBL/GenBank/DDBJ whole genome shotgun (WGS) entry which is preliminary data.</text>
</comment>
<dbReference type="EMBL" id="JADQDC010000012">
    <property type="protein sequence ID" value="MBF9152516.1"/>
    <property type="molecule type" value="Genomic_DNA"/>
</dbReference>
<feature type="compositionally biased region" description="Polar residues" evidence="1">
    <location>
        <begin position="58"/>
        <end position="77"/>
    </location>
</feature>
<dbReference type="PROSITE" id="PS51257">
    <property type="entry name" value="PROKAR_LIPOPROTEIN"/>
    <property type="match status" value="1"/>
</dbReference>
<keyword evidence="3" id="KW-1185">Reference proteome</keyword>
<sequence length="459" mass="47590">MRFATIGAVSLGMIVSGCAEKDSIFHDRAVKPGTEPHVITVDAKQRSVLFVPVKSPESETSSQVTTNNFVEGTSSDGQKGPVPRQTVTASRTKVGEALNWRLCAEAAPDVFSALATSASGEASTDGKTSFGAKFGLSSAETAATIGRTQAINMLRESMYRTCERYLSGAISKTIFVTQAARDQRSMIAFLAIEQLTGAVKPPATIISGPATSSALGAGAEAVKLVADFRKSAIDAATAQSKAQTDYDAALKKADCEKNDKPAEDADDQAIADFKACLDAKSTLADKKSANEKAQTQLDQALKMGAATGTLAEAATQAGQTNPGGGAAASAVSEHLAQAVTSIVTASNINEALMFCIGYFSDTASARNDALSDGCRQVLVNSASADAEATKKLSFLPDSAGSKILDKIPLDNPQPSIARVKEALKALGQKPSPANVIRVTTNQDPALSAAVLAYINAKYP</sequence>
<accession>A0ABS0HJS8</accession>
<reference evidence="2 3" key="1">
    <citation type="submission" date="2020-11" db="EMBL/GenBank/DDBJ databases">
        <title>The genome sequence of Novosphingobium sp. 1Y9A.</title>
        <authorList>
            <person name="Liu Y."/>
        </authorList>
    </citation>
    <scope>NUCLEOTIDE SEQUENCE [LARGE SCALE GENOMIC DNA]</scope>
    <source>
        <strain evidence="2 3">1Y9A</strain>
    </source>
</reference>
<dbReference type="Proteomes" id="UP000600799">
    <property type="component" value="Unassembled WGS sequence"/>
</dbReference>
<evidence type="ECO:0000256" key="1">
    <source>
        <dbReference type="SAM" id="MobiDB-lite"/>
    </source>
</evidence>
<name>A0ABS0HJS8_9SPHN</name>